<feature type="transmembrane region" description="Helical" evidence="7">
    <location>
        <begin position="185"/>
        <end position="203"/>
    </location>
</feature>
<protein>
    <recommendedName>
        <fullName evidence="8">TLC domain-containing protein</fullName>
    </recommendedName>
</protein>
<feature type="transmembrane region" description="Helical" evidence="7">
    <location>
        <begin position="524"/>
        <end position="548"/>
    </location>
</feature>
<reference evidence="9" key="2">
    <citation type="submission" date="2018-04" db="EMBL/GenBank/DDBJ databases">
        <title>OnivRS2 (Oryza nivara Reference Sequence Version 2).</title>
        <authorList>
            <person name="Zhang J."/>
            <person name="Kudrna D."/>
            <person name="Lee S."/>
            <person name="Talag J."/>
            <person name="Rajasekar S."/>
            <person name="Welchert J."/>
            <person name="Hsing Y.-I."/>
            <person name="Wing R.A."/>
        </authorList>
    </citation>
    <scope>NUCLEOTIDE SEQUENCE [LARGE SCALE GENOMIC DNA]</scope>
</reference>
<evidence type="ECO:0000256" key="7">
    <source>
        <dbReference type="SAM" id="Phobius"/>
    </source>
</evidence>
<evidence type="ECO:0000256" key="2">
    <source>
        <dbReference type="ARBA" id="ARBA00022692"/>
    </source>
</evidence>
<sequence length="571" mass="65388">MRCGTRTLGSTHVADLQLRIQRRPAECTRIKPRRRRRWNIEYGGEQTRVTAVQQIREGIEPNGASRVRSRLTRWSQAEGAEGSSRAGRGRKPNPREAQAQKQKRTTRRDATTAAGHSPSQSHPADRGGMDGNFGSEERILWPASVLAGIAMCAAVYDITQKVSSHCFKGYDNLSPMKKVEWNNRGFSTFHALVAAVVSFYLVVISDLFHSNIIIDRNSWLSDAMFGVSIGYFLTDLVMILWYFPSLGGKEYLLHHGLSMYAICLALLSGKAHMYILMVLFTEATTPFVNLRWYLEVAGKKTHNLYLYNGLALFVGWLVARVILFIYFFTHMYFHFDQVYDITQKVSSHCFKGYDNLSPMKKVEWNNRGFSTFHALVAAVVSFYLVVISDLFHSNIIIDRNSWLSDAMFGVSIGYFLTDLVMILWYFPSLGGKEYLLHHGLSMYAICLALLSGKAHMYILMVLFTEATTPFVNLRWYLEVAGKKTHNLYLYNGLALFVGWLVARVILFIYFFTHMYFHFDQVKSIFPLGFYSILTVPPALAVMNLFWFWKIFKGMLKTLSKRRQQSENGKAE</sequence>
<dbReference type="AlphaFoldDB" id="A0A0E0FUX0"/>
<dbReference type="InterPro" id="IPR006634">
    <property type="entry name" value="TLC-dom"/>
</dbReference>
<evidence type="ECO:0000313" key="10">
    <source>
        <dbReference type="Proteomes" id="UP000006591"/>
    </source>
</evidence>
<evidence type="ECO:0000259" key="8">
    <source>
        <dbReference type="PROSITE" id="PS50922"/>
    </source>
</evidence>
<dbReference type="Proteomes" id="UP000006591">
    <property type="component" value="Chromosome 1"/>
</dbReference>
<feature type="compositionally biased region" description="Low complexity" evidence="6">
    <location>
        <begin position="77"/>
        <end position="86"/>
    </location>
</feature>
<comment type="subcellular location">
    <subcellularLocation>
        <location evidence="1">Membrane</location>
        <topology evidence="1">Multi-pass membrane protein</topology>
    </subcellularLocation>
</comment>
<evidence type="ECO:0000256" key="3">
    <source>
        <dbReference type="ARBA" id="ARBA00022989"/>
    </source>
</evidence>
<evidence type="ECO:0000256" key="1">
    <source>
        <dbReference type="ARBA" id="ARBA00004141"/>
    </source>
</evidence>
<feature type="domain" description="TLC" evidence="8">
    <location>
        <begin position="359"/>
        <end position="559"/>
    </location>
</feature>
<evidence type="ECO:0000256" key="4">
    <source>
        <dbReference type="ARBA" id="ARBA00023136"/>
    </source>
</evidence>
<dbReference type="GO" id="GO:0016020">
    <property type="term" value="C:membrane"/>
    <property type="evidence" value="ECO:0007669"/>
    <property type="project" value="UniProtKB-SubCell"/>
</dbReference>
<organism evidence="9">
    <name type="scientific">Oryza nivara</name>
    <name type="common">Indian wild rice</name>
    <name type="synonym">Oryza sativa f. spontanea</name>
    <dbReference type="NCBI Taxonomy" id="4536"/>
    <lineage>
        <taxon>Eukaryota</taxon>
        <taxon>Viridiplantae</taxon>
        <taxon>Streptophyta</taxon>
        <taxon>Embryophyta</taxon>
        <taxon>Tracheophyta</taxon>
        <taxon>Spermatophyta</taxon>
        <taxon>Magnoliopsida</taxon>
        <taxon>Liliopsida</taxon>
        <taxon>Poales</taxon>
        <taxon>Poaceae</taxon>
        <taxon>BOP clade</taxon>
        <taxon>Oryzoideae</taxon>
        <taxon>Oryzeae</taxon>
        <taxon>Oryzinae</taxon>
        <taxon>Oryza</taxon>
    </lineage>
</organism>
<evidence type="ECO:0000313" key="9">
    <source>
        <dbReference type="EnsemblPlants" id="ONIVA01G40050.1"/>
    </source>
</evidence>
<keyword evidence="4 5" id="KW-0472">Membrane</keyword>
<feature type="transmembrane region" description="Helical" evidence="7">
    <location>
        <begin position="403"/>
        <end position="426"/>
    </location>
</feature>
<feature type="transmembrane region" description="Helical" evidence="7">
    <location>
        <begin position="223"/>
        <end position="244"/>
    </location>
</feature>
<evidence type="ECO:0000256" key="5">
    <source>
        <dbReference type="PROSITE-ProRule" id="PRU00205"/>
    </source>
</evidence>
<feature type="transmembrane region" description="Helical" evidence="7">
    <location>
        <begin position="306"/>
        <end position="328"/>
    </location>
</feature>
<dbReference type="SMART" id="SM00724">
    <property type="entry name" value="TLC"/>
    <property type="match status" value="2"/>
</dbReference>
<dbReference type="Pfam" id="PF03798">
    <property type="entry name" value="TRAM_LAG1_CLN8"/>
    <property type="match status" value="2"/>
</dbReference>
<reference evidence="9" key="1">
    <citation type="submission" date="2015-04" db="UniProtKB">
        <authorList>
            <consortium name="EnsemblPlants"/>
        </authorList>
    </citation>
    <scope>IDENTIFICATION</scope>
    <source>
        <strain evidence="9">SL10</strain>
    </source>
</reference>
<dbReference type="STRING" id="4536.A0A0E0FUX0"/>
<dbReference type="PANTHER" id="PTHR13439:SF0">
    <property type="entry name" value="TOPOISOMERASE I DAMAGE AFFECTED PROTEIN 4"/>
    <property type="match status" value="1"/>
</dbReference>
<feature type="transmembrane region" description="Helical" evidence="7">
    <location>
        <begin position="487"/>
        <end position="512"/>
    </location>
</feature>
<dbReference type="eggNOG" id="KOG4561">
    <property type="taxonomic scope" value="Eukaryota"/>
</dbReference>
<dbReference type="InterPro" id="IPR050846">
    <property type="entry name" value="TLCD"/>
</dbReference>
<dbReference type="GO" id="GO:0005783">
    <property type="term" value="C:endoplasmic reticulum"/>
    <property type="evidence" value="ECO:0007669"/>
    <property type="project" value="TreeGrafter"/>
</dbReference>
<dbReference type="Gramene" id="ONIVA01G40050.1">
    <property type="protein sequence ID" value="ONIVA01G40050.1"/>
    <property type="gene ID" value="ONIVA01G40050"/>
</dbReference>
<evidence type="ECO:0000256" key="6">
    <source>
        <dbReference type="SAM" id="MobiDB-lite"/>
    </source>
</evidence>
<keyword evidence="3 7" id="KW-1133">Transmembrane helix</keyword>
<feature type="transmembrane region" description="Helical" evidence="7">
    <location>
        <begin position="372"/>
        <end position="391"/>
    </location>
</feature>
<name>A0A0E0FUX0_ORYNI</name>
<proteinExistence type="predicted"/>
<feature type="domain" description="TLC" evidence="8">
    <location>
        <begin position="176"/>
        <end position="367"/>
    </location>
</feature>
<keyword evidence="10" id="KW-1185">Reference proteome</keyword>
<dbReference type="PROSITE" id="PS50922">
    <property type="entry name" value="TLC"/>
    <property type="match status" value="2"/>
</dbReference>
<dbReference type="EnsemblPlants" id="ONIVA01G40050.1">
    <property type="protein sequence ID" value="ONIVA01G40050.1"/>
    <property type="gene ID" value="ONIVA01G40050"/>
</dbReference>
<dbReference type="GO" id="GO:0055088">
    <property type="term" value="P:lipid homeostasis"/>
    <property type="evidence" value="ECO:0007669"/>
    <property type="project" value="TreeGrafter"/>
</dbReference>
<accession>A0A0E0FUX0</accession>
<keyword evidence="2 5" id="KW-0812">Transmembrane</keyword>
<feature type="region of interest" description="Disordered" evidence="6">
    <location>
        <begin position="55"/>
        <end position="131"/>
    </location>
</feature>
<dbReference type="PANTHER" id="PTHR13439">
    <property type="entry name" value="CT120 PROTEIN"/>
    <property type="match status" value="1"/>
</dbReference>